<evidence type="ECO:0000259" key="1">
    <source>
        <dbReference type="Pfam" id="PF05697"/>
    </source>
</evidence>
<dbReference type="GO" id="GO:0003755">
    <property type="term" value="F:peptidyl-prolyl cis-trans isomerase activity"/>
    <property type="evidence" value="ECO:0007669"/>
    <property type="project" value="TreeGrafter"/>
</dbReference>
<proteinExistence type="predicted"/>
<name>A0A2T2YDP0_9BACT</name>
<dbReference type="GO" id="GO:0015031">
    <property type="term" value="P:protein transport"/>
    <property type="evidence" value="ECO:0007669"/>
    <property type="project" value="InterPro"/>
</dbReference>
<dbReference type="InterPro" id="IPR008881">
    <property type="entry name" value="Trigger_fac_ribosome-bd_bac"/>
</dbReference>
<dbReference type="PANTHER" id="PTHR30560">
    <property type="entry name" value="TRIGGER FACTOR CHAPERONE AND PEPTIDYL-PROLYL CIS/TRANS ISOMERASE"/>
    <property type="match status" value="1"/>
</dbReference>
<dbReference type="Gene3D" id="1.10.3120.10">
    <property type="entry name" value="Trigger factor, C-terminal domain"/>
    <property type="match status" value="1"/>
</dbReference>
<dbReference type="InterPro" id="IPR027304">
    <property type="entry name" value="Trigger_fact/SurA_dom_sf"/>
</dbReference>
<accession>A0A2T2YDP0</accession>
<dbReference type="GO" id="GO:0043022">
    <property type="term" value="F:ribosome binding"/>
    <property type="evidence" value="ECO:0007669"/>
    <property type="project" value="TreeGrafter"/>
</dbReference>
<keyword evidence="3" id="KW-1185">Reference proteome</keyword>
<dbReference type="GO" id="GO:0044183">
    <property type="term" value="F:protein folding chaperone"/>
    <property type="evidence" value="ECO:0007669"/>
    <property type="project" value="TreeGrafter"/>
</dbReference>
<dbReference type="AlphaFoldDB" id="A0A2T2YDP0"/>
<dbReference type="SUPFAM" id="SSF109998">
    <property type="entry name" value="Triger factor/SurA peptide-binding domain-like"/>
    <property type="match status" value="1"/>
</dbReference>
<sequence length="443" mass="50811">MNITLNQNDTTNANLKVVLQEADYAPKVDEKIKEYTKKAQIKGFRPGKVPAGLIRKMYGKSILAEEINGLLSKSVNDYIKENNLKILGEPLPDETKQNSIDWDNQKEFEFDFELGILPDFELDLTAGETLDAYKIELDEETINQVHEHLQRQYGETANPETSEANDYLSGELRQVEGDFKTTTLLPINKIKKNQEQFIGIKPGDVITFNLQEVFDQDAGAISHVTGLKKSEAAELKGSFEFAVEKINRTTAAELNQELFDKIFGKDTVTTEEEFNNKLRETLTENYQQEADKVLKNKIVEKLVKETNITLPEEFFKKWLAVSNQGKLTPEQIEQNFEQYKDELKWSMIRNKVVEENDIKVSNQEVVDATKAKMFAQFNMPEISEELAETMNGYIDNYLKQNNGRNYINEYEAILAEKVLDVLKDKVTVVEKSVTADEFRNLPF</sequence>
<dbReference type="InterPro" id="IPR037041">
    <property type="entry name" value="Trigger_fac_C_sf"/>
</dbReference>
<dbReference type="SUPFAM" id="SSF102735">
    <property type="entry name" value="Trigger factor ribosome-binding domain"/>
    <property type="match status" value="1"/>
</dbReference>
<gene>
    <name evidence="2" type="primary">tig</name>
    <name evidence="2" type="ORF">AHMF7605_08895</name>
</gene>
<evidence type="ECO:0000313" key="3">
    <source>
        <dbReference type="Proteomes" id="UP000240357"/>
    </source>
</evidence>
<dbReference type="GO" id="GO:0043335">
    <property type="term" value="P:protein unfolding"/>
    <property type="evidence" value="ECO:0007669"/>
    <property type="project" value="TreeGrafter"/>
</dbReference>
<feature type="domain" description="Trigger factor ribosome-binding bacterial" evidence="1">
    <location>
        <begin position="1"/>
        <end position="148"/>
    </location>
</feature>
<dbReference type="InterPro" id="IPR036611">
    <property type="entry name" value="Trigger_fac_ribosome-bd_sf"/>
</dbReference>
<reference evidence="2 3" key="1">
    <citation type="submission" date="2018-03" db="EMBL/GenBank/DDBJ databases">
        <title>Adhaeribacter sp. HMF7605 Genome sequencing and assembly.</title>
        <authorList>
            <person name="Kang H."/>
            <person name="Kang J."/>
            <person name="Cha I."/>
            <person name="Kim H."/>
            <person name="Joh K."/>
        </authorList>
    </citation>
    <scope>NUCLEOTIDE SEQUENCE [LARGE SCALE GENOMIC DNA]</scope>
    <source>
        <strain evidence="2 3">HMF7605</strain>
    </source>
</reference>
<protein>
    <submittedName>
        <fullName evidence="2">Trigger factor</fullName>
    </submittedName>
</protein>
<organism evidence="2 3">
    <name type="scientific">Adhaeribacter arboris</name>
    <dbReference type="NCBI Taxonomy" id="2072846"/>
    <lineage>
        <taxon>Bacteria</taxon>
        <taxon>Pseudomonadati</taxon>
        <taxon>Bacteroidota</taxon>
        <taxon>Cytophagia</taxon>
        <taxon>Cytophagales</taxon>
        <taxon>Hymenobacteraceae</taxon>
        <taxon>Adhaeribacter</taxon>
    </lineage>
</organism>
<dbReference type="GO" id="GO:0051083">
    <property type="term" value="P:'de novo' cotranslational protein folding"/>
    <property type="evidence" value="ECO:0007669"/>
    <property type="project" value="TreeGrafter"/>
</dbReference>
<dbReference type="EMBL" id="PYFT01000001">
    <property type="protein sequence ID" value="PSR53630.1"/>
    <property type="molecule type" value="Genomic_DNA"/>
</dbReference>
<dbReference type="NCBIfam" id="TIGR00115">
    <property type="entry name" value="tig"/>
    <property type="match status" value="1"/>
</dbReference>
<evidence type="ECO:0000313" key="2">
    <source>
        <dbReference type="EMBL" id="PSR53630.1"/>
    </source>
</evidence>
<dbReference type="InterPro" id="IPR005215">
    <property type="entry name" value="Trig_fac"/>
</dbReference>
<dbReference type="Gene3D" id="3.30.70.1050">
    <property type="entry name" value="Trigger factor ribosome-binding domain"/>
    <property type="match status" value="1"/>
</dbReference>
<dbReference type="RefSeq" id="WP_106928449.1">
    <property type="nucleotide sequence ID" value="NZ_PYFT01000001.1"/>
</dbReference>
<comment type="caution">
    <text evidence="2">The sequence shown here is derived from an EMBL/GenBank/DDBJ whole genome shotgun (WGS) entry which is preliminary data.</text>
</comment>
<dbReference type="PIRSF" id="PIRSF003095">
    <property type="entry name" value="Trigger_factor"/>
    <property type="match status" value="1"/>
</dbReference>
<dbReference type="Proteomes" id="UP000240357">
    <property type="component" value="Unassembled WGS sequence"/>
</dbReference>
<dbReference type="Pfam" id="PF05697">
    <property type="entry name" value="Trigger_N"/>
    <property type="match status" value="1"/>
</dbReference>
<dbReference type="PANTHER" id="PTHR30560:SF3">
    <property type="entry name" value="TRIGGER FACTOR-LIKE PROTEIN TIG, CHLOROPLASTIC"/>
    <property type="match status" value="1"/>
</dbReference>
<dbReference type="OrthoDB" id="9767721at2"/>